<dbReference type="SUPFAM" id="SSF53335">
    <property type="entry name" value="S-adenosyl-L-methionine-dependent methyltransferases"/>
    <property type="match status" value="1"/>
</dbReference>
<dbReference type="InterPro" id="IPR029063">
    <property type="entry name" value="SAM-dependent_MTases_sf"/>
</dbReference>
<dbReference type="HAMAP" id="MF_03044">
    <property type="entry name" value="BMT2"/>
    <property type="match status" value="1"/>
</dbReference>
<dbReference type="PANTHER" id="PTHR21008:SF0">
    <property type="entry name" value="S-ADENOSYLMETHIONINE SENSOR UPSTREAM OF MTORC1"/>
    <property type="match status" value="1"/>
</dbReference>
<dbReference type="EC" id="2.1.1.-" evidence="4"/>
<name>A0A1A9WJZ4_9MUSC</name>
<dbReference type="AlphaFoldDB" id="A0A1A9WJZ4"/>
<dbReference type="VEuPathDB" id="VectorBase:GBRI022514"/>
<proteinExistence type="inferred from homology"/>
<evidence type="ECO:0000313" key="6">
    <source>
        <dbReference type="Proteomes" id="UP000091820"/>
    </source>
</evidence>
<comment type="function">
    <text evidence="4">S-adenosyl-L-methionine-binding protein that acts as an inhibitor of mTORC1 signaling. Acts as a sensor of S-adenosyl-L-methionine to signal methionine sufficiency to mTORC1. Probably also acts as a S-adenosyl-L-methionine-dependent methyltransferase.</text>
</comment>
<evidence type="ECO:0000256" key="1">
    <source>
        <dbReference type="ARBA" id="ARBA00022603"/>
    </source>
</evidence>
<keyword evidence="6" id="KW-1185">Reference proteome</keyword>
<dbReference type="PANTHER" id="PTHR21008">
    <property type="entry name" value="S-ADENOSYLMETHIONINE SENSOR UPSTREAM OF MTORC1-RELATED"/>
    <property type="match status" value="1"/>
</dbReference>
<accession>A0A1A9WJZ4</accession>
<dbReference type="InterPro" id="IPR021867">
    <property type="entry name" value="Bmt2/SAMTOR"/>
</dbReference>
<dbReference type="GO" id="GO:0008168">
    <property type="term" value="F:methyltransferase activity"/>
    <property type="evidence" value="ECO:0007669"/>
    <property type="project" value="UniProtKB-UniRule"/>
</dbReference>
<comment type="similarity">
    <text evidence="4">Belongs to the BMT2 family.</text>
</comment>
<evidence type="ECO:0000256" key="3">
    <source>
        <dbReference type="ARBA" id="ARBA00022691"/>
    </source>
</evidence>
<dbReference type="Pfam" id="PF11968">
    <property type="entry name" value="Bmt2"/>
    <property type="match status" value="1"/>
</dbReference>
<dbReference type="GO" id="GO:1904262">
    <property type="term" value="P:negative regulation of TORC1 signaling"/>
    <property type="evidence" value="ECO:0007669"/>
    <property type="project" value="TreeGrafter"/>
</dbReference>
<feature type="binding site" evidence="4">
    <location>
        <position position="145"/>
    </location>
    <ligand>
        <name>S-adenosyl-L-methionine</name>
        <dbReference type="ChEBI" id="CHEBI:59789"/>
    </ligand>
</feature>
<evidence type="ECO:0000256" key="2">
    <source>
        <dbReference type="ARBA" id="ARBA00022679"/>
    </source>
</evidence>
<sequence>MATNEHKKLANTVKSFHESLRHLSQQEGAQKAWKEHLKQSGRLKEYANAMHQLAKIWEDNTTREGLLAKSRIKWTIEFCLAYFYTEHIYLEKRAREQRLLGSWFEFDCSQCHYMENVPEKIKVLDVGSCFNPFAKVPYFEVTSIDLCPATDDVLQGDFLNIQIKSMKNPKVGLENNVVNYLPAMYYECVIFSLLLEYMPTSEQRINCCCKAYELLKSEGILVIITPDSDHVGKNAALMKNWRYTLGCLGFMRIRFEKLPHITCLVFRKAIDSRVPERWSILHKESYMDLSIEIPQDSKTKKVAASFGEKGKT</sequence>
<organism evidence="5 6">
    <name type="scientific">Glossina brevipalpis</name>
    <dbReference type="NCBI Taxonomy" id="37001"/>
    <lineage>
        <taxon>Eukaryota</taxon>
        <taxon>Metazoa</taxon>
        <taxon>Ecdysozoa</taxon>
        <taxon>Arthropoda</taxon>
        <taxon>Hexapoda</taxon>
        <taxon>Insecta</taxon>
        <taxon>Pterygota</taxon>
        <taxon>Neoptera</taxon>
        <taxon>Endopterygota</taxon>
        <taxon>Diptera</taxon>
        <taxon>Brachycera</taxon>
        <taxon>Muscomorpha</taxon>
        <taxon>Hippoboscoidea</taxon>
        <taxon>Glossinidae</taxon>
        <taxon>Glossina</taxon>
    </lineage>
</organism>
<protein>
    <recommendedName>
        <fullName evidence="4">S-adenosylmethionine sensor upstream of mTORC1</fullName>
    </recommendedName>
    <alternativeName>
        <fullName evidence="4">Probable methyltransferase BMT2 homolog</fullName>
        <ecNumber evidence="4">2.1.1.-</ecNumber>
    </alternativeName>
</protein>
<reference evidence="5" key="2">
    <citation type="submission" date="2020-05" db="UniProtKB">
        <authorList>
            <consortium name="EnsemblMetazoa"/>
        </authorList>
    </citation>
    <scope>IDENTIFICATION</scope>
    <source>
        <strain evidence="5">IAEA</strain>
    </source>
</reference>
<reference evidence="6" key="1">
    <citation type="submission" date="2014-03" db="EMBL/GenBank/DDBJ databases">
        <authorList>
            <person name="Aksoy S."/>
            <person name="Warren W."/>
            <person name="Wilson R.K."/>
        </authorList>
    </citation>
    <scope>NUCLEOTIDE SEQUENCE [LARGE SCALE GENOMIC DNA]</scope>
    <source>
        <strain evidence="6">IAEA</strain>
    </source>
</reference>
<keyword evidence="2 4" id="KW-0808">Transferase</keyword>
<dbReference type="Gene3D" id="3.40.50.150">
    <property type="entry name" value="Vaccinia Virus protein VP39"/>
    <property type="match status" value="1"/>
</dbReference>
<dbReference type="EnsemblMetazoa" id="GBRI022514-RA">
    <property type="protein sequence ID" value="GBRI022514-PA"/>
    <property type="gene ID" value="GBRI022514"/>
</dbReference>
<feature type="binding site" evidence="4">
    <location>
        <position position="127"/>
    </location>
    <ligand>
        <name>S-adenosyl-L-methionine</name>
        <dbReference type="ChEBI" id="CHEBI:59789"/>
    </ligand>
</feature>
<dbReference type="Proteomes" id="UP000091820">
    <property type="component" value="Unassembled WGS sequence"/>
</dbReference>
<evidence type="ECO:0000256" key="4">
    <source>
        <dbReference type="HAMAP-Rule" id="MF_03044"/>
    </source>
</evidence>
<dbReference type="STRING" id="37001.A0A1A9WJZ4"/>
<keyword evidence="3 4" id="KW-0949">S-adenosyl-L-methionine</keyword>
<dbReference type="GO" id="GO:0032259">
    <property type="term" value="P:methylation"/>
    <property type="evidence" value="ECO:0007669"/>
    <property type="project" value="UniProtKB-KW"/>
</dbReference>
<evidence type="ECO:0000313" key="5">
    <source>
        <dbReference type="EnsemblMetazoa" id="GBRI022514-PA"/>
    </source>
</evidence>
<keyword evidence="1 4" id="KW-0489">Methyltransferase</keyword>